<proteinExistence type="predicted"/>
<dbReference type="Proteomes" id="UP000789342">
    <property type="component" value="Unassembled WGS sequence"/>
</dbReference>
<sequence>SSLVVPLVQPKWWDTPPCIRLPDTRKSEAQEPHARNNGCNGVKLGEALCPSKIKTLAIEKFEVSCYNIGTKPLHYNNIFRYSFEHVSKSGTCVELHTINLENDGKCQHIKCMMIISTK</sequence>
<reference evidence="1" key="1">
    <citation type="submission" date="2021-06" db="EMBL/GenBank/DDBJ databases">
        <authorList>
            <person name="Kallberg Y."/>
            <person name="Tangrot J."/>
            <person name="Rosling A."/>
        </authorList>
    </citation>
    <scope>NUCLEOTIDE SEQUENCE</scope>
    <source>
        <strain evidence="1">CL551</strain>
    </source>
</reference>
<dbReference type="EMBL" id="CAJVPV010001777">
    <property type="protein sequence ID" value="CAG8507997.1"/>
    <property type="molecule type" value="Genomic_DNA"/>
</dbReference>
<dbReference type="AlphaFoldDB" id="A0A9N9F3W9"/>
<name>A0A9N9F3W9_9GLOM</name>
<feature type="non-terminal residue" evidence="1">
    <location>
        <position position="118"/>
    </location>
</feature>
<protein>
    <submittedName>
        <fullName evidence="1">3714_t:CDS:1</fullName>
    </submittedName>
</protein>
<organism evidence="1 2">
    <name type="scientific">Acaulospora morrowiae</name>
    <dbReference type="NCBI Taxonomy" id="94023"/>
    <lineage>
        <taxon>Eukaryota</taxon>
        <taxon>Fungi</taxon>
        <taxon>Fungi incertae sedis</taxon>
        <taxon>Mucoromycota</taxon>
        <taxon>Glomeromycotina</taxon>
        <taxon>Glomeromycetes</taxon>
        <taxon>Diversisporales</taxon>
        <taxon>Acaulosporaceae</taxon>
        <taxon>Acaulospora</taxon>
    </lineage>
</organism>
<evidence type="ECO:0000313" key="2">
    <source>
        <dbReference type="Proteomes" id="UP000789342"/>
    </source>
</evidence>
<accession>A0A9N9F3W9</accession>
<keyword evidence="2" id="KW-1185">Reference proteome</keyword>
<comment type="caution">
    <text evidence="1">The sequence shown here is derived from an EMBL/GenBank/DDBJ whole genome shotgun (WGS) entry which is preliminary data.</text>
</comment>
<feature type="non-terminal residue" evidence="1">
    <location>
        <position position="1"/>
    </location>
</feature>
<gene>
    <name evidence="1" type="ORF">AMORRO_LOCUS3584</name>
</gene>
<evidence type="ECO:0000313" key="1">
    <source>
        <dbReference type="EMBL" id="CAG8507997.1"/>
    </source>
</evidence>